<feature type="compositionally biased region" description="Basic and acidic residues" evidence="3">
    <location>
        <begin position="193"/>
        <end position="204"/>
    </location>
</feature>
<reference evidence="5 6" key="1">
    <citation type="submission" date="2024-07" db="EMBL/GenBank/DDBJ databases">
        <title>Section-level genome sequencing and comparative genomics of Aspergillus sections Usti and Cavernicolus.</title>
        <authorList>
            <consortium name="Lawrence Berkeley National Laboratory"/>
            <person name="Nybo J.L."/>
            <person name="Vesth T.C."/>
            <person name="Theobald S."/>
            <person name="Frisvad J.C."/>
            <person name="Larsen T.O."/>
            <person name="Kjaerboelling I."/>
            <person name="Rothschild-Mancinelli K."/>
            <person name="Lyhne E.K."/>
            <person name="Kogle M.E."/>
            <person name="Barry K."/>
            <person name="Clum A."/>
            <person name="Na H."/>
            <person name="Ledsgaard L."/>
            <person name="Lin J."/>
            <person name="Lipzen A."/>
            <person name="Kuo A."/>
            <person name="Riley R."/>
            <person name="Mondo S."/>
            <person name="LaButti K."/>
            <person name="Haridas S."/>
            <person name="Pangalinan J."/>
            <person name="Salamov A.A."/>
            <person name="Simmons B.A."/>
            <person name="Magnuson J.K."/>
            <person name="Chen J."/>
            <person name="Drula E."/>
            <person name="Henrissat B."/>
            <person name="Wiebenga A."/>
            <person name="Lubbers R.J."/>
            <person name="Gomes A.C."/>
            <person name="Makela M.R."/>
            <person name="Stajich J."/>
            <person name="Grigoriev I.V."/>
            <person name="Mortensen U.H."/>
            <person name="De vries R.P."/>
            <person name="Baker S.E."/>
            <person name="Andersen M.R."/>
        </authorList>
    </citation>
    <scope>NUCLEOTIDE SEQUENCE [LARGE SCALE GENOMIC DNA]</scope>
    <source>
        <strain evidence="5 6">CBS 600.67</strain>
    </source>
</reference>
<feature type="region of interest" description="Disordered" evidence="3">
    <location>
        <begin position="154"/>
        <end position="331"/>
    </location>
</feature>
<accession>A0ABR4HSF8</accession>
<protein>
    <recommendedName>
        <fullName evidence="4">RRM domain-containing protein</fullName>
    </recommendedName>
</protein>
<dbReference type="EMBL" id="JBFXLS010000084">
    <property type="protein sequence ID" value="KAL2818424.1"/>
    <property type="molecule type" value="Genomic_DNA"/>
</dbReference>
<dbReference type="Pfam" id="PF00076">
    <property type="entry name" value="RRM_1"/>
    <property type="match status" value="1"/>
</dbReference>
<sequence length="331" mass="36259">MDRSLDEIIAERPQRQNRGQNRGGRNQGRRSNGVKKPYRDDRVDLDLDWVHDKFEDDRDTRPSRASRRPRGDQYSPSPDRASAGTRLRIENLHYDITGNDLEELFSRIGSISNVSIVYDRAGRSEGVAYVTYNRHSDAKAAIAEFDGANAKGQPIRISIAPSGGRRERNPFDNVEKPKGSLFDRVERPHRRDARSLSPEDRSEGAEGGARRRGRGRRGGAGAGAGGAGGASYRRSDVSKPAPENIDRYVPGQQSPARRTGNGRRQGENREPRRAGNPRPKKTQEELDQEMEDYWGTGAGPAGEVAPAQAAPAAAAPSAAAPAGDDDIDMIE</sequence>
<gene>
    <name evidence="5" type="ORF">BDW59DRAFT_152053</name>
</gene>
<dbReference type="InterPro" id="IPR000504">
    <property type="entry name" value="RRM_dom"/>
</dbReference>
<comment type="caution">
    <text evidence="5">The sequence shown here is derived from an EMBL/GenBank/DDBJ whole genome shotgun (WGS) entry which is preliminary data.</text>
</comment>
<dbReference type="InterPro" id="IPR051229">
    <property type="entry name" value="ALYREF_mRNA_export"/>
</dbReference>
<dbReference type="InterPro" id="IPR025715">
    <property type="entry name" value="FoP_C"/>
</dbReference>
<dbReference type="InterPro" id="IPR012677">
    <property type="entry name" value="Nucleotide-bd_a/b_plait_sf"/>
</dbReference>
<feature type="compositionally biased region" description="Basic and acidic residues" evidence="3">
    <location>
        <begin position="51"/>
        <end position="62"/>
    </location>
</feature>
<dbReference type="SMART" id="SM00360">
    <property type="entry name" value="RRM"/>
    <property type="match status" value="1"/>
</dbReference>
<organism evidence="5 6">
    <name type="scientific">Aspergillus cavernicola</name>
    <dbReference type="NCBI Taxonomy" id="176166"/>
    <lineage>
        <taxon>Eukaryota</taxon>
        <taxon>Fungi</taxon>
        <taxon>Dikarya</taxon>
        <taxon>Ascomycota</taxon>
        <taxon>Pezizomycotina</taxon>
        <taxon>Eurotiomycetes</taxon>
        <taxon>Eurotiomycetidae</taxon>
        <taxon>Eurotiales</taxon>
        <taxon>Aspergillaceae</taxon>
        <taxon>Aspergillus</taxon>
        <taxon>Aspergillus subgen. Nidulantes</taxon>
    </lineage>
</organism>
<dbReference type="Proteomes" id="UP001610335">
    <property type="component" value="Unassembled WGS sequence"/>
</dbReference>
<evidence type="ECO:0000313" key="6">
    <source>
        <dbReference type="Proteomes" id="UP001610335"/>
    </source>
</evidence>
<dbReference type="SUPFAM" id="SSF54928">
    <property type="entry name" value="RNA-binding domain, RBD"/>
    <property type="match status" value="1"/>
</dbReference>
<evidence type="ECO:0000313" key="5">
    <source>
        <dbReference type="EMBL" id="KAL2818424.1"/>
    </source>
</evidence>
<evidence type="ECO:0000256" key="1">
    <source>
        <dbReference type="ARBA" id="ARBA00022884"/>
    </source>
</evidence>
<feature type="region of interest" description="Disordered" evidence="3">
    <location>
        <begin position="51"/>
        <end position="86"/>
    </location>
</feature>
<dbReference type="SMART" id="SM01218">
    <property type="entry name" value="FoP_duplication"/>
    <property type="match status" value="1"/>
</dbReference>
<evidence type="ECO:0000256" key="2">
    <source>
        <dbReference type="PROSITE-ProRule" id="PRU00176"/>
    </source>
</evidence>
<feature type="compositionally biased region" description="Basic and acidic residues" evidence="3">
    <location>
        <begin position="164"/>
        <end position="186"/>
    </location>
</feature>
<keyword evidence="1 2" id="KW-0694">RNA-binding</keyword>
<dbReference type="Gene3D" id="3.30.70.330">
    <property type="match status" value="1"/>
</dbReference>
<dbReference type="PROSITE" id="PS50102">
    <property type="entry name" value="RRM"/>
    <property type="match status" value="1"/>
</dbReference>
<proteinExistence type="predicted"/>
<keyword evidence="6" id="KW-1185">Reference proteome</keyword>
<feature type="compositionally biased region" description="Basic and acidic residues" evidence="3">
    <location>
        <begin position="264"/>
        <end position="273"/>
    </location>
</feature>
<feature type="compositionally biased region" description="Basic and acidic residues" evidence="3">
    <location>
        <begin position="1"/>
        <end position="14"/>
    </location>
</feature>
<feature type="compositionally biased region" description="Low complexity" evidence="3">
    <location>
        <begin position="301"/>
        <end position="322"/>
    </location>
</feature>
<dbReference type="Pfam" id="PF13865">
    <property type="entry name" value="FoP_duplication"/>
    <property type="match status" value="1"/>
</dbReference>
<feature type="region of interest" description="Disordered" evidence="3">
    <location>
        <begin position="1"/>
        <end position="39"/>
    </location>
</feature>
<dbReference type="PANTHER" id="PTHR19965">
    <property type="entry name" value="RNA AND EXPORT FACTOR BINDING PROTEIN"/>
    <property type="match status" value="1"/>
</dbReference>
<evidence type="ECO:0000259" key="4">
    <source>
        <dbReference type="PROSITE" id="PS50102"/>
    </source>
</evidence>
<evidence type="ECO:0000256" key="3">
    <source>
        <dbReference type="SAM" id="MobiDB-lite"/>
    </source>
</evidence>
<name>A0ABR4HSF8_9EURO</name>
<dbReference type="CDD" id="cd12418">
    <property type="entry name" value="RRM_Aly_REF_like"/>
    <property type="match status" value="1"/>
</dbReference>
<feature type="compositionally biased region" description="Gly residues" evidence="3">
    <location>
        <begin position="218"/>
        <end position="229"/>
    </location>
</feature>
<dbReference type="InterPro" id="IPR035979">
    <property type="entry name" value="RBD_domain_sf"/>
</dbReference>
<dbReference type="PANTHER" id="PTHR19965:SF82">
    <property type="entry name" value="THO COMPLEX SUBUNIT 4"/>
    <property type="match status" value="1"/>
</dbReference>
<feature type="domain" description="RRM" evidence="4">
    <location>
        <begin position="85"/>
        <end position="162"/>
    </location>
</feature>